<name>A0A6L9Y784_9BURK</name>
<evidence type="ECO:0000256" key="7">
    <source>
        <dbReference type="ARBA" id="ARBA00023136"/>
    </source>
</evidence>
<dbReference type="InterPro" id="IPR012910">
    <property type="entry name" value="Plug_dom"/>
</dbReference>
<dbReference type="GO" id="GO:0009279">
    <property type="term" value="C:cell outer membrane"/>
    <property type="evidence" value="ECO:0007669"/>
    <property type="project" value="UniProtKB-SubCell"/>
</dbReference>
<keyword evidence="12" id="KW-0732">Signal</keyword>
<dbReference type="InterPro" id="IPR037066">
    <property type="entry name" value="Plug_dom_sf"/>
</dbReference>
<keyword evidence="4 10" id="KW-1134">Transmembrane beta strand</keyword>
<keyword evidence="3 10" id="KW-0813">Transport</keyword>
<dbReference type="Pfam" id="PF00593">
    <property type="entry name" value="TonB_dep_Rec_b-barrel"/>
    <property type="match status" value="1"/>
</dbReference>
<dbReference type="Pfam" id="PF07715">
    <property type="entry name" value="Plug"/>
    <property type="match status" value="1"/>
</dbReference>
<evidence type="ECO:0000256" key="12">
    <source>
        <dbReference type="SAM" id="SignalP"/>
    </source>
</evidence>
<protein>
    <submittedName>
        <fullName evidence="15">TonB-dependent siderophore receptor</fullName>
    </submittedName>
</protein>
<evidence type="ECO:0000256" key="4">
    <source>
        <dbReference type="ARBA" id="ARBA00022452"/>
    </source>
</evidence>
<accession>A0A6L9Y784</accession>
<keyword evidence="8 15" id="KW-0675">Receptor</keyword>
<dbReference type="Gene3D" id="2.40.170.20">
    <property type="entry name" value="TonB-dependent receptor, beta-barrel domain"/>
    <property type="match status" value="1"/>
</dbReference>
<evidence type="ECO:0000259" key="14">
    <source>
        <dbReference type="Pfam" id="PF07715"/>
    </source>
</evidence>
<dbReference type="SUPFAM" id="SSF56935">
    <property type="entry name" value="Porins"/>
    <property type="match status" value="1"/>
</dbReference>
<evidence type="ECO:0000256" key="10">
    <source>
        <dbReference type="PROSITE-ProRule" id="PRU01360"/>
    </source>
</evidence>
<comment type="subcellular location">
    <subcellularLocation>
        <location evidence="1 10">Cell outer membrane</location>
        <topology evidence="1 10">Multi-pass membrane protein</topology>
    </subcellularLocation>
</comment>
<evidence type="ECO:0000256" key="1">
    <source>
        <dbReference type="ARBA" id="ARBA00004571"/>
    </source>
</evidence>
<dbReference type="AlphaFoldDB" id="A0A6L9Y784"/>
<evidence type="ECO:0000256" key="2">
    <source>
        <dbReference type="ARBA" id="ARBA00009810"/>
    </source>
</evidence>
<dbReference type="EMBL" id="JAAGYR010000017">
    <property type="protein sequence ID" value="NEN76362.1"/>
    <property type="molecule type" value="Genomic_DNA"/>
</dbReference>
<feature type="chain" id="PRO_5026730054" evidence="12">
    <location>
        <begin position="24"/>
        <end position="731"/>
    </location>
</feature>
<dbReference type="GO" id="GO:0015344">
    <property type="term" value="F:siderophore uptake transmembrane transporter activity"/>
    <property type="evidence" value="ECO:0007669"/>
    <property type="project" value="TreeGrafter"/>
</dbReference>
<keyword evidence="16" id="KW-1185">Reference proteome</keyword>
<dbReference type="PROSITE" id="PS52016">
    <property type="entry name" value="TONB_DEPENDENT_REC_3"/>
    <property type="match status" value="1"/>
</dbReference>
<dbReference type="PANTHER" id="PTHR32552">
    <property type="entry name" value="FERRICHROME IRON RECEPTOR-RELATED"/>
    <property type="match status" value="1"/>
</dbReference>
<evidence type="ECO:0000313" key="16">
    <source>
        <dbReference type="Proteomes" id="UP000477651"/>
    </source>
</evidence>
<evidence type="ECO:0000256" key="9">
    <source>
        <dbReference type="ARBA" id="ARBA00023237"/>
    </source>
</evidence>
<keyword evidence="7 10" id="KW-0472">Membrane</keyword>
<dbReference type="CDD" id="cd01347">
    <property type="entry name" value="ligand_gated_channel"/>
    <property type="match status" value="1"/>
</dbReference>
<keyword evidence="9 10" id="KW-0998">Cell outer membrane</keyword>
<evidence type="ECO:0000259" key="13">
    <source>
        <dbReference type="Pfam" id="PF00593"/>
    </source>
</evidence>
<dbReference type="RefSeq" id="WP_163764801.1">
    <property type="nucleotide sequence ID" value="NZ_JAAGYR010000017.1"/>
</dbReference>
<feature type="domain" description="TonB-dependent receptor plug" evidence="14">
    <location>
        <begin position="62"/>
        <end position="160"/>
    </location>
</feature>
<dbReference type="InterPro" id="IPR036942">
    <property type="entry name" value="Beta-barrel_TonB_sf"/>
</dbReference>
<evidence type="ECO:0000313" key="15">
    <source>
        <dbReference type="EMBL" id="NEN76362.1"/>
    </source>
</evidence>
<dbReference type="GO" id="GO:0015891">
    <property type="term" value="P:siderophore transport"/>
    <property type="evidence" value="ECO:0007669"/>
    <property type="project" value="InterPro"/>
</dbReference>
<evidence type="ECO:0000256" key="5">
    <source>
        <dbReference type="ARBA" id="ARBA00022692"/>
    </source>
</evidence>
<sequence length="731" mass="80616">MQQFKLTLISSTLLLAFSSPAFAETLTDNDELDQIDVTSGELKQLGYHAIGTSAVSKVDVPIIDTPTTVNVVTSQLIQDRRPNNLVDALATVSGVSEANTLGGIFDAVQKRGFGGNRDNSIMRNGMQAGPSHNFGATTETVEVLKGPASVLYGIQDPGGVINVVTKKPLNTPKYALSVGAGNHSAWGTQLDFTGPLGNGFAYRFIYDKQDKDYWRNFGRIKSTTYAPSLSWENDKTKILMAYEHLDYEQPFDRGTALVVSDGGRKPNIPISRRLDEPNNQTIGKVDNFQLKIEHQLNDEWKINAAYGYARDEYSYYQTRVQDINTSYTDNKLFSARVSLPPRTALRRMEQQAAKQTVHSASLNLVGEFAIGNIANRFIIGADASRNYRDTGPVYNNGGTSRLNIDNPIYTNPPLRRGANLIAANNWQINHIKTLGLYIQDTAYLTDKLIVTGGVRYEYFDQVAGRHAIGAAFRPNVDQSDGKFLYQLGTVYKLTPQWAVYANYAESFRPQAEIAAYTDAGLPPEKGKSFEVGTKYESTNINATLAFFNINKHNVSDTLSINGNSEVVIAGKQRSRGIEVDINGYITDKLSAALTYTYTDVKSLSHRYKPATVGKQLNGVPKHQGALYLSYDIGTVGPGQLRIGGGIKYLGSWNAYNSTYTNVYKIPSAVIGDAFASYETKIAGKKVDFQFNVKNLTDKTYYQSTSGIADNRIIPVSIGYGREFFLNAKVEF</sequence>
<evidence type="ECO:0000256" key="11">
    <source>
        <dbReference type="RuleBase" id="RU003357"/>
    </source>
</evidence>
<evidence type="ECO:0000256" key="6">
    <source>
        <dbReference type="ARBA" id="ARBA00023077"/>
    </source>
</evidence>
<dbReference type="Gene3D" id="2.170.130.10">
    <property type="entry name" value="TonB-dependent receptor, plug domain"/>
    <property type="match status" value="1"/>
</dbReference>
<dbReference type="Proteomes" id="UP000477651">
    <property type="component" value="Unassembled WGS sequence"/>
</dbReference>
<keyword evidence="5 10" id="KW-0812">Transmembrane</keyword>
<proteinExistence type="inferred from homology"/>
<reference evidence="15 16" key="1">
    <citation type="submission" date="2020-02" db="EMBL/GenBank/DDBJ databases">
        <title>Pelistega sp. NLN82 were isolated from wild rodents of the Hainan Island.</title>
        <authorList>
            <person name="Niu N."/>
            <person name="Zhou J."/>
        </authorList>
    </citation>
    <scope>NUCLEOTIDE SEQUENCE [LARGE SCALE GENOMIC DNA]</scope>
    <source>
        <strain evidence="15 16">NLN82</strain>
    </source>
</reference>
<feature type="signal peptide" evidence="12">
    <location>
        <begin position="1"/>
        <end position="23"/>
    </location>
</feature>
<gene>
    <name evidence="15" type="ORF">F9B74_08530</name>
</gene>
<organism evidence="15 16">
    <name type="scientific">Pelistega ratti</name>
    <dbReference type="NCBI Taxonomy" id="2652177"/>
    <lineage>
        <taxon>Bacteria</taxon>
        <taxon>Pseudomonadati</taxon>
        <taxon>Pseudomonadota</taxon>
        <taxon>Betaproteobacteria</taxon>
        <taxon>Burkholderiales</taxon>
        <taxon>Alcaligenaceae</taxon>
        <taxon>Pelistega</taxon>
    </lineage>
</organism>
<feature type="domain" description="TonB-dependent receptor-like beta-barrel" evidence="13">
    <location>
        <begin position="225"/>
        <end position="695"/>
    </location>
</feature>
<comment type="caution">
    <text evidence="15">The sequence shown here is derived from an EMBL/GenBank/DDBJ whole genome shotgun (WGS) entry which is preliminary data.</text>
</comment>
<comment type="similarity">
    <text evidence="2 10 11">Belongs to the TonB-dependent receptor family.</text>
</comment>
<evidence type="ECO:0000256" key="8">
    <source>
        <dbReference type="ARBA" id="ARBA00023170"/>
    </source>
</evidence>
<dbReference type="InterPro" id="IPR010105">
    <property type="entry name" value="TonB_sidphr_rcpt"/>
</dbReference>
<evidence type="ECO:0000256" key="3">
    <source>
        <dbReference type="ARBA" id="ARBA00022448"/>
    </source>
</evidence>
<dbReference type="PANTHER" id="PTHR32552:SF85">
    <property type="entry name" value="BLL7968 PROTEIN"/>
    <property type="match status" value="1"/>
</dbReference>
<dbReference type="InterPro" id="IPR039426">
    <property type="entry name" value="TonB-dep_rcpt-like"/>
</dbReference>
<dbReference type="InterPro" id="IPR000531">
    <property type="entry name" value="Beta-barrel_TonB"/>
</dbReference>
<dbReference type="GO" id="GO:0038023">
    <property type="term" value="F:signaling receptor activity"/>
    <property type="evidence" value="ECO:0007669"/>
    <property type="project" value="InterPro"/>
</dbReference>
<dbReference type="NCBIfam" id="TIGR01783">
    <property type="entry name" value="TonB-siderophor"/>
    <property type="match status" value="1"/>
</dbReference>
<keyword evidence="6 11" id="KW-0798">TonB box</keyword>